<reference evidence="2" key="1">
    <citation type="submission" date="2016-10" db="EMBL/GenBank/DDBJ databases">
        <authorList>
            <person name="de Groot N.N."/>
        </authorList>
    </citation>
    <scope>NUCLEOTIDE SEQUENCE [LARGE SCALE GENOMIC DNA]</scope>
    <source>
        <strain evidence="2">DSM 15758</strain>
    </source>
</reference>
<dbReference type="EMBL" id="FMWB01000049">
    <property type="protein sequence ID" value="SCZ49013.1"/>
    <property type="molecule type" value="Genomic_DNA"/>
</dbReference>
<accession>A0A1G5PHN4</accession>
<sequence length="180" mass="20059">MPDMNNLNMNLSAVRPPIAFAAKNARFVSNFPQGSDELWMADLKACRHDVQCEVFEDILFVESNGTAFIYGIEFEDGCPKGLKPELALKQQSFIQFLRDETRRDNDALGLAALIFTGHEYSTEGKATAAYIAARNTSLVMGVGYRNNDGKYELIGIDPEEDSWLESARSILPFDELCHPG</sequence>
<dbReference type="RefSeq" id="WP_074585523.1">
    <property type="nucleotide sequence ID" value="NZ_FMWB01000049.1"/>
</dbReference>
<dbReference type="Proteomes" id="UP000183046">
    <property type="component" value="Unassembled WGS sequence"/>
</dbReference>
<dbReference type="OrthoDB" id="6936348at2"/>
<dbReference type="AlphaFoldDB" id="A0A1G5PHN4"/>
<proteinExistence type="predicted"/>
<gene>
    <name evidence="1" type="ORF">SAMN05216279_1493</name>
</gene>
<name>A0A1G5PHN4_9PSED</name>
<organism evidence="1 2">
    <name type="scientific">Pseudomonas oryzihabitans</name>
    <dbReference type="NCBI Taxonomy" id="47885"/>
    <lineage>
        <taxon>Bacteria</taxon>
        <taxon>Pseudomonadati</taxon>
        <taxon>Pseudomonadota</taxon>
        <taxon>Gammaproteobacteria</taxon>
        <taxon>Pseudomonadales</taxon>
        <taxon>Pseudomonadaceae</taxon>
        <taxon>Pseudomonas</taxon>
    </lineage>
</organism>
<protein>
    <submittedName>
        <fullName evidence="1">Uncharacterized protein</fullName>
    </submittedName>
</protein>
<evidence type="ECO:0000313" key="2">
    <source>
        <dbReference type="Proteomes" id="UP000183046"/>
    </source>
</evidence>
<comment type="caution">
    <text evidence="1">The sequence shown here is derived from an EMBL/GenBank/DDBJ whole genome shotgun (WGS) entry which is preliminary data.</text>
</comment>
<evidence type="ECO:0000313" key="1">
    <source>
        <dbReference type="EMBL" id="SCZ49013.1"/>
    </source>
</evidence>